<dbReference type="InterPro" id="IPR000270">
    <property type="entry name" value="PB1_dom"/>
</dbReference>
<name>K1PD97_MAGGI</name>
<dbReference type="FunFam" id="3.10.20.90:FF:000031">
    <property type="entry name" value="Partitioning defective 6 homolog alpha"/>
    <property type="match status" value="1"/>
</dbReference>
<dbReference type="SMART" id="SM00666">
    <property type="entry name" value="PB1"/>
    <property type="match status" value="1"/>
</dbReference>
<dbReference type="PANTHER" id="PTHR14102:SF11">
    <property type="entry name" value="LD29223P"/>
    <property type="match status" value="1"/>
</dbReference>
<dbReference type="InterPro" id="IPR053793">
    <property type="entry name" value="PB1-like"/>
</dbReference>
<sequence>MSKGSKSSLRGESGLVEVKSKYDAEFRRFSVDKNKMKEYEGFEKLLSALHNIDPQSFVITYTDTHGDLLPINNNENFQKALSTAKPLLRIMVQMKGDEITSTGKQLHKHYTTPEELKRARTEWSDFLNRSPERFNIQLPSLPSSKDQRFVGYAVRYLRPEVTKSWNKYEKDGKVERIPKIEEGSGAVNALLDYKDCEIKQFPSKLVV</sequence>
<accession>K1PD97</accession>
<protein>
    <submittedName>
        <fullName evidence="1">Partitioning defective 6-like protein gamma</fullName>
    </submittedName>
</protein>
<organism evidence="1">
    <name type="scientific">Magallana gigas</name>
    <name type="common">Pacific oyster</name>
    <name type="synonym">Crassostrea gigas</name>
    <dbReference type="NCBI Taxonomy" id="29159"/>
    <lineage>
        <taxon>Eukaryota</taxon>
        <taxon>Metazoa</taxon>
        <taxon>Spiralia</taxon>
        <taxon>Lophotrochozoa</taxon>
        <taxon>Mollusca</taxon>
        <taxon>Bivalvia</taxon>
        <taxon>Autobranchia</taxon>
        <taxon>Pteriomorphia</taxon>
        <taxon>Ostreida</taxon>
        <taxon>Ostreoidea</taxon>
        <taxon>Ostreidae</taxon>
        <taxon>Magallana</taxon>
    </lineage>
</organism>
<dbReference type="PROSITE" id="PS51745">
    <property type="entry name" value="PB1"/>
    <property type="match status" value="1"/>
</dbReference>
<dbReference type="PANTHER" id="PTHR14102">
    <property type="entry name" value="PAR-6-RELATED"/>
    <property type="match status" value="1"/>
</dbReference>
<dbReference type="Pfam" id="PF00564">
    <property type="entry name" value="PB1"/>
    <property type="match status" value="1"/>
</dbReference>
<proteinExistence type="predicted"/>
<dbReference type="AlphaFoldDB" id="K1PD97"/>
<reference evidence="1" key="1">
    <citation type="journal article" date="2012" name="Nature">
        <title>The oyster genome reveals stress adaptation and complexity of shell formation.</title>
        <authorList>
            <person name="Zhang G."/>
            <person name="Fang X."/>
            <person name="Guo X."/>
            <person name="Li L."/>
            <person name="Luo R."/>
            <person name="Xu F."/>
            <person name="Yang P."/>
            <person name="Zhang L."/>
            <person name="Wang X."/>
            <person name="Qi H."/>
            <person name="Xiong Z."/>
            <person name="Que H."/>
            <person name="Xie Y."/>
            <person name="Holland P.W."/>
            <person name="Paps J."/>
            <person name="Zhu Y."/>
            <person name="Wu F."/>
            <person name="Chen Y."/>
            <person name="Wang J."/>
            <person name="Peng C."/>
            <person name="Meng J."/>
            <person name="Yang L."/>
            <person name="Liu J."/>
            <person name="Wen B."/>
            <person name="Zhang N."/>
            <person name="Huang Z."/>
            <person name="Zhu Q."/>
            <person name="Feng Y."/>
            <person name="Mount A."/>
            <person name="Hedgecock D."/>
            <person name="Xu Z."/>
            <person name="Liu Y."/>
            <person name="Domazet-Loso T."/>
            <person name="Du Y."/>
            <person name="Sun X."/>
            <person name="Zhang S."/>
            <person name="Liu B."/>
            <person name="Cheng P."/>
            <person name="Jiang X."/>
            <person name="Li J."/>
            <person name="Fan D."/>
            <person name="Wang W."/>
            <person name="Fu W."/>
            <person name="Wang T."/>
            <person name="Wang B."/>
            <person name="Zhang J."/>
            <person name="Peng Z."/>
            <person name="Li Y."/>
            <person name="Li N."/>
            <person name="Wang J."/>
            <person name="Chen M."/>
            <person name="He Y."/>
            <person name="Tan F."/>
            <person name="Song X."/>
            <person name="Zheng Q."/>
            <person name="Huang R."/>
            <person name="Yang H."/>
            <person name="Du X."/>
            <person name="Chen L."/>
            <person name="Yang M."/>
            <person name="Gaffney P.M."/>
            <person name="Wang S."/>
            <person name="Luo L."/>
            <person name="She Z."/>
            <person name="Ming Y."/>
            <person name="Huang W."/>
            <person name="Zhang S."/>
            <person name="Huang B."/>
            <person name="Zhang Y."/>
            <person name="Qu T."/>
            <person name="Ni P."/>
            <person name="Miao G."/>
            <person name="Wang J."/>
            <person name="Wang Q."/>
            <person name="Steinberg C.E."/>
            <person name="Wang H."/>
            <person name="Li N."/>
            <person name="Qian L."/>
            <person name="Zhang G."/>
            <person name="Li Y."/>
            <person name="Yang H."/>
            <person name="Liu X."/>
            <person name="Wang J."/>
            <person name="Yin Y."/>
            <person name="Wang J."/>
        </authorList>
    </citation>
    <scope>NUCLEOTIDE SEQUENCE [LARGE SCALE GENOMIC DNA]</scope>
    <source>
        <strain evidence="1">05x7-T-G4-1.051#20</strain>
    </source>
</reference>
<gene>
    <name evidence="1" type="ORF">CGI_10008562</name>
</gene>
<dbReference type="InParanoid" id="K1PD97"/>
<dbReference type="HOGENOM" id="CLU_1327535_0_0_1"/>
<dbReference type="GO" id="GO:0007098">
    <property type="term" value="P:centrosome cycle"/>
    <property type="evidence" value="ECO:0007669"/>
    <property type="project" value="TreeGrafter"/>
</dbReference>
<dbReference type="Gene3D" id="3.10.20.90">
    <property type="entry name" value="Phosphatidylinositol 3-kinase Catalytic Subunit, Chain A, domain 1"/>
    <property type="match status" value="1"/>
</dbReference>
<dbReference type="SUPFAM" id="SSF54277">
    <property type="entry name" value="CAD &amp; PB1 domains"/>
    <property type="match status" value="1"/>
</dbReference>
<dbReference type="EMBL" id="JH815917">
    <property type="protein sequence ID" value="EKC19478.1"/>
    <property type="molecule type" value="Genomic_DNA"/>
</dbReference>
<evidence type="ECO:0000313" key="1">
    <source>
        <dbReference type="EMBL" id="EKC19478.1"/>
    </source>
</evidence>
<dbReference type="InterPro" id="IPR051741">
    <property type="entry name" value="PAR6_homolog"/>
</dbReference>